<evidence type="ECO:0000313" key="9">
    <source>
        <dbReference type="EMBL" id="RIV87906.1"/>
    </source>
</evidence>
<keyword evidence="1 6" id="KW-0963">Cytoplasm</keyword>
<comment type="caution">
    <text evidence="9">The sequence shown here is derived from an EMBL/GenBank/DDBJ whole genome shotgun (WGS) entry which is preliminary data.</text>
</comment>
<dbReference type="RefSeq" id="WP_119585780.1">
    <property type="nucleotide sequence ID" value="NZ_CAWODQ010000012.1"/>
</dbReference>
<dbReference type="AlphaFoldDB" id="A0A418NV03"/>
<evidence type="ECO:0000256" key="3">
    <source>
        <dbReference type="ARBA" id="ARBA00022679"/>
    </source>
</evidence>
<evidence type="ECO:0000256" key="7">
    <source>
        <dbReference type="PIRSR" id="PIRSR029256-1"/>
    </source>
</evidence>
<comment type="function">
    <text evidence="6">Methylates the ribose at the nucleotide 34 wobble position in the two leucyl isoacceptors tRNA(Leu)(CmAA) and tRNA(Leu)(cmnm5UmAA). Catalyzes the methyl transfer from S-adenosyl-L-methionine to the 2'-OH of the wobble nucleotide.</text>
</comment>
<dbReference type="InterPro" id="IPR029028">
    <property type="entry name" value="Alpha/beta_knot_MTases"/>
</dbReference>
<comment type="catalytic activity">
    <reaction evidence="6">
        <text>cytidine(34) in tRNA + S-adenosyl-L-methionine = 2'-O-methylcytidine(34) in tRNA + S-adenosyl-L-homocysteine + H(+)</text>
        <dbReference type="Rhea" id="RHEA:43084"/>
        <dbReference type="Rhea" id="RHEA-COMP:10331"/>
        <dbReference type="Rhea" id="RHEA-COMP:10332"/>
        <dbReference type="ChEBI" id="CHEBI:15378"/>
        <dbReference type="ChEBI" id="CHEBI:57856"/>
        <dbReference type="ChEBI" id="CHEBI:59789"/>
        <dbReference type="ChEBI" id="CHEBI:74495"/>
        <dbReference type="ChEBI" id="CHEBI:82748"/>
        <dbReference type="EC" id="2.1.1.207"/>
    </reaction>
</comment>
<evidence type="ECO:0000313" key="10">
    <source>
        <dbReference type="Proteomes" id="UP000286576"/>
    </source>
</evidence>
<keyword evidence="3 6" id="KW-0808">Transferase</keyword>
<organism evidence="9 10">
    <name type="scientific">Aurantiacibacter zhengii</name>
    <dbReference type="NCBI Taxonomy" id="2307003"/>
    <lineage>
        <taxon>Bacteria</taxon>
        <taxon>Pseudomonadati</taxon>
        <taxon>Pseudomonadota</taxon>
        <taxon>Alphaproteobacteria</taxon>
        <taxon>Sphingomonadales</taxon>
        <taxon>Erythrobacteraceae</taxon>
        <taxon>Aurantiacibacter</taxon>
    </lineage>
</organism>
<feature type="binding site" evidence="6 7">
    <location>
        <position position="156"/>
    </location>
    <ligand>
        <name>S-adenosyl-L-methionine</name>
        <dbReference type="ChEBI" id="CHEBI:59789"/>
    </ligand>
</feature>
<keyword evidence="5 6" id="KW-0819">tRNA processing</keyword>
<sequence>MRGPETPCRTTCSTAPQDRLISASSPTIVLVHPEIPHNTGAVGRTCVALDMELVLIRPYGFTLSDKHLKRSGLDYWQHVALSEYADWDAFLADRQPRAGQMFLFEDDAATTFYELDYPQDAILVFGSETKGLPSSIRDRHRECEVSLPMRSSHIRSLNLANTVTAAAYQALRGKF</sequence>
<dbReference type="HAMAP" id="MF_01885">
    <property type="entry name" value="tRNA_methyltr_TrmL"/>
    <property type="match status" value="1"/>
</dbReference>
<dbReference type="GO" id="GO:0005737">
    <property type="term" value="C:cytoplasm"/>
    <property type="evidence" value="ECO:0007669"/>
    <property type="project" value="UniProtKB-SubCell"/>
</dbReference>
<evidence type="ECO:0000256" key="4">
    <source>
        <dbReference type="ARBA" id="ARBA00022691"/>
    </source>
</evidence>
<feature type="binding site" evidence="6 7">
    <location>
        <position position="126"/>
    </location>
    <ligand>
        <name>S-adenosyl-L-methionine</name>
        <dbReference type="ChEBI" id="CHEBI:59789"/>
    </ligand>
</feature>
<dbReference type="GO" id="GO:0002130">
    <property type="term" value="P:wobble position ribose methylation"/>
    <property type="evidence" value="ECO:0007669"/>
    <property type="project" value="TreeGrafter"/>
</dbReference>
<keyword evidence="2 6" id="KW-0489">Methyltransferase</keyword>
<dbReference type="PIRSF" id="PIRSF029256">
    <property type="entry name" value="SpoU_TrmH_prd"/>
    <property type="match status" value="1"/>
</dbReference>
<evidence type="ECO:0000256" key="6">
    <source>
        <dbReference type="HAMAP-Rule" id="MF_01885"/>
    </source>
</evidence>
<keyword evidence="10" id="KW-1185">Reference proteome</keyword>
<dbReference type="OrthoDB" id="9789043at2"/>
<reference evidence="9 10" key="1">
    <citation type="submission" date="2018-08" db="EMBL/GenBank/DDBJ databases">
        <title>Erythrobacter zhengii sp.nov., a bacterium isolated from deep-sea sediment.</title>
        <authorList>
            <person name="Fang C."/>
            <person name="Wu Y.-H."/>
            <person name="Sun C."/>
            <person name="Wang H."/>
            <person name="Cheng H."/>
            <person name="Meng F.-X."/>
            <person name="Wang C.-S."/>
            <person name="Xu X.-W."/>
        </authorList>
    </citation>
    <scope>NUCLEOTIDE SEQUENCE [LARGE SCALE GENOMIC DNA]</scope>
    <source>
        <strain evidence="9 10">V18</strain>
    </source>
</reference>
<comment type="similarity">
    <text evidence="6">Belongs to the class IV-like SAM-binding methyltransferase superfamily. RNA methyltransferase TrmH family. TrmL subfamily.</text>
</comment>
<dbReference type="GO" id="GO:0141102">
    <property type="term" value="F:tRNA (5-carboxymethylaminomethyluridine(34)-2'-O)-methyltransferase activity"/>
    <property type="evidence" value="ECO:0007669"/>
    <property type="project" value="RHEA"/>
</dbReference>
<gene>
    <name evidence="6" type="primary">trmL</name>
    <name evidence="9" type="ORF">D2V07_06210</name>
</gene>
<evidence type="ECO:0000256" key="5">
    <source>
        <dbReference type="ARBA" id="ARBA00022694"/>
    </source>
</evidence>
<dbReference type="EC" id="2.1.1.207" evidence="6"/>
<comment type="subunit">
    <text evidence="6">Homodimer.</text>
</comment>
<dbReference type="Gene3D" id="3.40.1280.10">
    <property type="match status" value="1"/>
</dbReference>
<feature type="domain" description="tRNA/rRNA methyltransferase SpoU type" evidence="8">
    <location>
        <begin position="27"/>
        <end position="168"/>
    </location>
</feature>
<dbReference type="Proteomes" id="UP000286576">
    <property type="component" value="Unassembled WGS sequence"/>
</dbReference>
<feature type="binding site" evidence="6 7">
    <location>
        <position position="147"/>
    </location>
    <ligand>
        <name>S-adenosyl-L-methionine</name>
        <dbReference type="ChEBI" id="CHEBI:59789"/>
    </ligand>
</feature>
<comment type="subcellular location">
    <subcellularLocation>
        <location evidence="6">Cytoplasm</location>
    </subcellularLocation>
</comment>
<protein>
    <recommendedName>
        <fullName evidence="6">tRNA (cytidine(34)-2'-O)-methyltransferase</fullName>
        <ecNumber evidence="6">2.1.1.207</ecNumber>
    </recommendedName>
    <alternativeName>
        <fullName evidence="6">tRNA (cytidine/uridine-2'-O-)-methyltransferase TrmL</fullName>
    </alternativeName>
</protein>
<accession>A0A418NV03</accession>
<proteinExistence type="inferred from homology"/>
<dbReference type="InterPro" id="IPR029026">
    <property type="entry name" value="tRNA_m1G_MTases_N"/>
</dbReference>
<keyword evidence="4 6" id="KW-0949">S-adenosyl-L-methionine</keyword>
<dbReference type="GO" id="GO:0003723">
    <property type="term" value="F:RNA binding"/>
    <property type="evidence" value="ECO:0007669"/>
    <property type="project" value="InterPro"/>
</dbReference>
<evidence type="ECO:0000256" key="1">
    <source>
        <dbReference type="ARBA" id="ARBA00022490"/>
    </source>
</evidence>
<dbReference type="PANTHER" id="PTHR42971">
    <property type="entry name" value="TRNA (CYTIDINE(34)-2'-O)-METHYLTRANSFERASE"/>
    <property type="match status" value="1"/>
</dbReference>
<name>A0A418NV03_9SPHN</name>
<dbReference type="CDD" id="cd18094">
    <property type="entry name" value="SpoU-like_TrmL"/>
    <property type="match status" value="1"/>
</dbReference>
<dbReference type="GO" id="GO:0141098">
    <property type="term" value="F:tRNA (cytidine(34)-2'-O)-methyltransferase activity"/>
    <property type="evidence" value="ECO:0007669"/>
    <property type="project" value="RHEA"/>
</dbReference>
<evidence type="ECO:0000256" key="2">
    <source>
        <dbReference type="ARBA" id="ARBA00022603"/>
    </source>
</evidence>
<comment type="caution">
    <text evidence="6">Lacks conserved residue(s) required for the propagation of feature annotation.</text>
</comment>
<evidence type="ECO:0000259" key="8">
    <source>
        <dbReference type="Pfam" id="PF00588"/>
    </source>
</evidence>
<dbReference type="SUPFAM" id="SSF75217">
    <property type="entry name" value="alpha/beta knot"/>
    <property type="match status" value="1"/>
</dbReference>
<dbReference type="InterPro" id="IPR001537">
    <property type="entry name" value="SpoU_MeTrfase"/>
</dbReference>
<dbReference type="PANTHER" id="PTHR42971:SF1">
    <property type="entry name" value="TRNA (CYTIDINE(34)-2'-O)-METHYLTRANSFERASE"/>
    <property type="match status" value="1"/>
</dbReference>
<comment type="catalytic activity">
    <reaction evidence="6">
        <text>5-carboxymethylaminomethyluridine(34) in tRNA(Leu) + S-adenosyl-L-methionine = 5-carboxymethylaminomethyl-2'-O-methyluridine(34) in tRNA(Leu) + S-adenosyl-L-homocysteine + H(+)</text>
        <dbReference type="Rhea" id="RHEA:43088"/>
        <dbReference type="Rhea" id="RHEA-COMP:10333"/>
        <dbReference type="Rhea" id="RHEA-COMP:10334"/>
        <dbReference type="ChEBI" id="CHEBI:15378"/>
        <dbReference type="ChEBI" id="CHEBI:57856"/>
        <dbReference type="ChEBI" id="CHEBI:59789"/>
        <dbReference type="ChEBI" id="CHEBI:74508"/>
        <dbReference type="ChEBI" id="CHEBI:74511"/>
        <dbReference type="EC" id="2.1.1.207"/>
    </reaction>
</comment>
<dbReference type="InterPro" id="IPR016914">
    <property type="entry name" value="TrmL"/>
</dbReference>
<dbReference type="EMBL" id="QXFL01000002">
    <property type="protein sequence ID" value="RIV87906.1"/>
    <property type="molecule type" value="Genomic_DNA"/>
</dbReference>
<dbReference type="Pfam" id="PF00588">
    <property type="entry name" value="SpoU_methylase"/>
    <property type="match status" value="1"/>
</dbReference>